<accession>A0A8S9PKB1</accession>
<name>A0A8S9PKB1_BRACR</name>
<dbReference type="EMBL" id="QGKX02001347">
    <property type="protein sequence ID" value="KAF3521574.1"/>
    <property type="molecule type" value="Genomic_DNA"/>
</dbReference>
<protein>
    <submittedName>
        <fullName evidence="2">Uncharacterized protein</fullName>
    </submittedName>
</protein>
<gene>
    <name evidence="2" type="ORF">F2Q69_00050928</name>
</gene>
<proteinExistence type="predicted"/>
<reference evidence="2" key="1">
    <citation type="submission" date="2019-12" db="EMBL/GenBank/DDBJ databases">
        <title>Genome sequencing and annotation of Brassica cretica.</title>
        <authorList>
            <person name="Studholme D.J."/>
            <person name="Sarris P."/>
        </authorList>
    </citation>
    <scope>NUCLEOTIDE SEQUENCE</scope>
    <source>
        <strain evidence="2">PFS-109/04</strain>
        <tissue evidence="2">Leaf</tissue>
    </source>
</reference>
<organism evidence="2 3">
    <name type="scientific">Brassica cretica</name>
    <name type="common">Mustard</name>
    <dbReference type="NCBI Taxonomy" id="69181"/>
    <lineage>
        <taxon>Eukaryota</taxon>
        <taxon>Viridiplantae</taxon>
        <taxon>Streptophyta</taxon>
        <taxon>Embryophyta</taxon>
        <taxon>Tracheophyta</taxon>
        <taxon>Spermatophyta</taxon>
        <taxon>Magnoliopsida</taxon>
        <taxon>eudicotyledons</taxon>
        <taxon>Gunneridae</taxon>
        <taxon>Pentapetalae</taxon>
        <taxon>rosids</taxon>
        <taxon>malvids</taxon>
        <taxon>Brassicales</taxon>
        <taxon>Brassicaceae</taxon>
        <taxon>Brassiceae</taxon>
        <taxon>Brassica</taxon>
    </lineage>
</organism>
<feature type="transmembrane region" description="Helical" evidence="1">
    <location>
        <begin position="79"/>
        <end position="97"/>
    </location>
</feature>
<comment type="caution">
    <text evidence="2">The sequence shown here is derived from an EMBL/GenBank/DDBJ whole genome shotgun (WGS) entry which is preliminary data.</text>
</comment>
<evidence type="ECO:0000313" key="2">
    <source>
        <dbReference type="EMBL" id="KAF3521574.1"/>
    </source>
</evidence>
<evidence type="ECO:0000256" key="1">
    <source>
        <dbReference type="SAM" id="Phobius"/>
    </source>
</evidence>
<keyword evidence="1" id="KW-1133">Transmembrane helix</keyword>
<evidence type="ECO:0000313" key="3">
    <source>
        <dbReference type="Proteomes" id="UP000712600"/>
    </source>
</evidence>
<sequence length="120" mass="13649">MYDNNIEIYDYGVWVESGAGEAIKSDSSEALMFVALALDYWYGLKTELAYVVVVSPFWPLSSNFGYCYAWSLTLDLADFILEFMVAVIACRVVWFYIREYIPRISVGKASSLWGFDCASI</sequence>
<dbReference type="Proteomes" id="UP000712600">
    <property type="component" value="Unassembled WGS sequence"/>
</dbReference>
<keyword evidence="1" id="KW-0472">Membrane</keyword>
<keyword evidence="1" id="KW-0812">Transmembrane</keyword>
<dbReference type="AlphaFoldDB" id="A0A8S9PKB1"/>